<feature type="region of interest" description="Disordered" evidence="1">
    <location>
        <begin position="36"/>
        <end position="68"/>
    </location>
</feature>
<name>A0A0K1QE18_9BACT</name>
<evidence type="ECO:0008006" key="5">
    <source>
        <dbReference type="Google" id="ProtNLM"/>
    </source>
</evidence>
<accession>A0A0K1QE18</accession>
<dbReference type="RefSeq" id="WP_146654686.1">
    <property type="nucleotide sequence ID" value="NZ_CP012333.1"/>
</dbReference>
<evidence type="ECO:0000313" key="4">
    <source>
        <dbReference type="Proteomes" id="UP000064967"/>
    </source>
</evidence>
<keyword evidence="2" id="KW-0732">Signal</keyword>
<keyword evidence="4" id="KW-1185">Reference proteome</keyword>
<proteinExistence type="predicted"/>
<dbReference type="OrthoDB" id="8093255at2"/>
<gene>
    <name evidence="3" type="ORF">AKJ09_10679</name>
</gene>
<evidence type="ECO:0000256" key="2">
    <source>
        <dbReference type="SAM" id="SignalP"/>
    </source>
</evidence>
<evidence type="ECO:0000256" key="1">
    <source>
        <dbReference type="SAM" id="MobiDB-lite"/>
    </source>
</evidence>
<dbReference type="Proteomes" id="UP000064967">
    <property type="component" value="Chromosome"/>
</dbReference>
<dbReference type="KEGG" id="llu:AKJ09_10679"/>
<reference evidence="3 4" key="1">
    <citation type="submission" date="2015-08" db="EMBL/GenBank/DDBJ databases">
        <authorList>
            <person name="Babu N.S."/>
            <person name="Beckwith C.J."/>
            <person name="Beseler K.G."/>
            <person name="Brison A."/>
            <person name="Carone J.V."/>
            <person name="Caskin T.P."/>
            <person name="Diamond M."/>
            <person name="Durham M.E."/>
            <person name="Foxe J.M."/>
            <person name="Go M."/>
            <person name="Henderson B.A."/>
            <person name="Jones I.B."/>
            <person name="McGettigan J.A."/>
            <person name="Micheletti S.J."/>
            <person name="Nasrallah M.E."/>
            <person name="Ortiz D."/>
            <person name="Piller C.R."/>
            <person name="Privatt S.R."/>
            <person name="Schneider S.L."/>
            <person name="Sharp S."/>
            <person name="Smith T.C."/>
            <person name="Stanton J.D."/>
            <person name="Ullery H.E."/>
            <person name="Wilson R.J."/>
            <person name="Serrano M.G."/>
            <person name="Buck G."/>
            <person name="Lee V."/>
            <person name="Wang Y."/>
            <person name="Carvalho R."/>
            <person name="Voegtly L."/>
            <person name="Shi R."/>
            <person name="Duckworth R."/>
            <person name="Johnson A."/>
            <person name="Loviza R."/>
            <person name="Walstead R."/>
            <person name="Shah Z."/>
            <person name="Kiflezghi M."/>
            <person name="Wade K."/>
            <person name="Ball S.L."/>
            <person name="Bradley K.W."/>
            <person name="Asai D.J."/>
            <person name="Bowman C.A."/>
            <person name="Russell D.A."/>
            <person name="Pope W.H."/>
            <person name="Jacobs-Sera D."/>
            <person name="Hendrix R.W."/>
            <person name="Hatfull G.F."/>
        </authorList>
    </citation>
    <scope>NUCLEOTIDE SEQUENCE [LARGE SCALE GENOMIC DNA]</scope>
    <source>
        <strain evidence="3 4">DSM 27648</strain>
    </source>
</reference>
<dbReference type="EMBL" id="CP012333">
    <property type="protein sequence ID" value="AKV04016.1"/>
    <property type="molecule type" value="Genomic_DNA"/>
</dbReference>
<feature type="chain" id="PRO_5005467230" description="Type IV fimbrial biogenesis protein PilY1" evidence="2">
    <location>
        <begin position="27"/>
        <end position="402"/>
    </location>
</feature>
<organism evidence="3 4">
    <name type="scientific">Labilithrix luteola</name>
    <dbReference type="NCBI Taxonomy" id="1391654"/>
    <lineage>
        <taxon>Bacteria</taxon>
        <taxon>Pseudomonadati</taxon>
        <taxon>Myxococcota</taxon>
        <taxon>Polyangia</taxon>
        <taxon>Polyangiales</taxon>
        <taxon>Labilitrichaceae</taxon>
        <taxon>Labilithrix</taxon>
    </lineage>
</organism>
<feature type="signal peptide" evidence="2">
    <location>
        <begin position="1"/>
        <end position="26"/>
    </location>
</feature>
<dbReference type="AlphaFoldDB" id="A0A0K1QE18"/>
<evidence type="ECO:0000313" key="3">
    <source>
        <dbReference type="EMBL" id="AKV04016.1"/>
    </source>
</evidence>
<protein>
    <recommendedName>
        <fullName evidence="5">Type IV fimbrial biogenesis protein PilY1</fullName>
    </recommendedName>
</protein>
<dbReference type="STRING" id="1391654.AKJ09_10679"/>
<sequence>MNPNLTKRVPATSRLLVRLAAFSGLAGTQLWCAASDDNAPEGKTPETQLEAGARDSGDGQDASLEDAADAATVSRCTEAFCRVSVPETDTRSLNGIWARSSTDVWLVGSSGFAAHFDGNGWSKIPTGTKYTMLAVAGLSDGTVWAASNGHSFFALDRPAEDGGAPIVDGSFSGMVTGIAPYGTAEAFAVGEVVVSWDDPLGGDDIWRFTNADGEGAKWWPVSPSCTWYNASRGCPTFRAVWVQSATTQWFAGDDGKIYRSAGAEADGGSDGGGPPRLKLVETDSSSLRGLKALWGSGENDVWAVGAQGVIRHWVGGEAWTVVPSPVTDDLYGLWGASANDIWAVGDHGAVIHWNGAEWSVAPVPFVPTSRPRLRSVTGAGHDVWIAGEGVVLRTASTSGDAP</sequence>